<dbReference type="GO" id="GO:0045454">
    <property type="term" value="P:cell redox homeostasis"/>
    <property type="evidence" value="ECO:0007669"/>
    <property type="project" value="TreeGrafter"/>
</dbReference>
<protein>
    <submittedName>
        <fullName evidence="7">Peroxiredoxin</fullName>
    </submittedName>
</protein>
<dbReference type="InterPro" id="IPR036249">
    <property type="entry name" value="Thioredoxin-like_sf"/>
</dbReference>
<organism evidence="7 8">
    <name type="scientific">Gottschalkia purinilytica</name>
    <name type="common">Clostridium purinilyticum</name>
    <dbReference type="NCBI Taxonomy" id="1503"/>
    <lineage>
        <taxon>Bacteria</taxon>
        <taxon>Bacillati</taxon>
        <taxon>Bacillota</taxon>
        <taxon>Tissierellia</taxon>
        <taxon>Tissierellales</taxon>
        <taxon>Gottschalkiaceae</taxon>
        <taxon>Gottschalkia</taxon>
    </lineage>
</organism>
<gene>
    <name evidence="7" type="ORF">CLPU_1c03470</name>
</gene>
<dbReference type="AlphaFoldDB" id="A0A0L0WFB9"/>
<dbReference type="GO" id="GO:0042744">
    <property type="term" value="P:hydrogen peroxide catabolic process"/>
    <property type="evidence" value="ECO:0007669"/>
    <property type="project" value="TreeGrafter"/>
</dbReference>
<comment type="similarity">
    <text evidence="1">Belongs to the peroxiredoxin family. AhpC/Prx1 subfamily.</text>
</comment>
<dbReference type="RefSeq" id="WP_050353903.1">
    <property type="nucleotide sequence ID" value="NZ_LGSS01000001.1"/>
</dbReference>
<dbReference type="PANTHER" id="PTHR10681">
    <property type="entry name" value="THIOREDOXIN PEROXIDASE"/>
    <property type="match status" value="1"/>
</dbReference>
<dbReference type="EMBL" id="LGSS01000001">
    <property type="protein sequence ID" value="KNF10182.1"/>
    <property type="molecule type" value="Genomic_DNA"/>
</dbReference>
<dbReference type="STRING" id="1503.CLPU_1c03470"/>
<dbReference type="InterPro" id="IPR000866">
    <property type="entry name" value="AhpC/TSA"/>
</dbReference>
<dbReference type="GO" id="GO:0033554">
    <property type="term" value="P:cellular response to stress"/>
    <property type="evidence" value="ECO:0007669"/>
    <property type="project" value="TreeGrafter"/>
</dbReference>
<evidence type="ECO:0000256" key="4">
    <source>
        <dbReference type="ARBA" id="ARBA00023002"/>
    </source>
</evidence>
<evidence type="ECO:0000259" key="6">
    <source>
        <dbReference type="PROSITE" id="PS51352"/>
    </source>
</evidence>
<evidence type="ECO:0000256" key="1">
    <source>
        <dbReference type="ARBA" id="ARBA00009796"/>
    </source>
</evidence>
<evidence type="ECO:0000256" key="2">
    <source>
        <dbReference type="ARBA" id="ARBA00022559"/>
    </source>
</evidence>
<dbReference type="InterPro" id="IPR013766">
    <property type="entry name" value="Thioredoxin_domain"/>
</dbReference>
<comment type="caution">
    <text evidence="7">The sequence shown here is derived from an EMBL/GenBank/DDBJ whole genome shotgun (WGS) entry which is preliminary data.</text>
</comment>
<keyword evidence="8" id="KW-1185">Reference proteome</keyword>
<dbReference type="PANTHER" id="PTHR10681:SF121">
    <property type="entry name" value="ALKYL HYDROPEROXIDE REDUCTASE C"/>
    <property type="match status" value="1"/>
</dbReference>
<keyword evidence="4" id="KW-0560">Oxidoreductase</keyword>
<proteinExistence type="inferred from homology"/>
<feature type="domain" description="Thioredoxin" evidence="6">
    <location>
        <begin position="47"/>
        <end position="202"/>
    </location>
</feature>
<dbReference type="GO" id="GO:0006979">
    <property type="term" value="P:response to oxidative stress"/>
    <property type="evidence" value="ECO:0007669"/>
    <property type="project" value="TreeGrafter"/>
</dbReference>
<evidence type="ECO:0000313" key="8">
    <source>
        <dbReference type="Proteomes" id="UP000037267"/>
    </source>
</evidence>
<dbReference type="Pfam" id="PF00578">
    <property type="entry name" value="AhpC-TSA"/>
    <property type="match status" value="1"/>
</dbReference>
<sequence length="204" mass="23970">MYGYRTYNRNYRQFEPKVIREYYDDIPLNSNSLALLNAIKRHICVYLTIGDPAPNFTLEGIVDGKIKNMSLDDYDNKWKVIFFYNYNFEHIFYTELFNLVKKYNRFLDINTIILPISTDSIYCHKNFLMNSEIGKQIKFPLLSDKTHLISKAYGVYNEKESSAYGGTFIVCPNGIIRAWSVNPQNVDRNIDELIRQLEVLQSSQ</sequence>
<dbReference type="Proteomes" id="UP000037267">
    <property type="component" value="Unassembled WGS sequence"/>
</dbReference>
<evidence type="ECO:0000313" key="7">
    <source>
        <dbReference type="EMBL" id="KNF10182.1"/>
    </source>
</evidence>
<dbReference type="GO" id="GO:0005829">
    <property type="term" value="C:cytosol"/>
    <property type="evidence" value="ECO:0007669"/>
    <property type="project" value="TreeGrafter"/>
</dbReference>
<dbReference type="SUPFAM" id="SSF52833">
    <property type="entry name" value="Thioredoxin-like"/>
    <property type="match status" value="1"/>
</dbReference>
<evidence type="ECO:0000256" key="5">
    <source>
        <dbReference type="ARBA" id="ARBA00023284"/>
    </source>
</evidence>
<name>A0A0L0WFB9_GOTPU</name>
<reference evidence="8" key="1">
    <citation type="submission" date="2015-07" db="EMBL/GenBank/DDBJ databases">
        <title>Draft genome sequence of the purine-degrading Gottschalkia purinilyticum DSM 1384 (formerly Clostridium purinilyticum).</title>
        <authorList>
            <person name="Poehlein A."/>
            <person name="Schiel-Bengelsdorf B."/>
            <person name="Bengelsdorf F.R."/>
            <person name="Daniel R."/>
            <person name="Duerre P."/>
        </authorList>
    </citation>
    <scope>NUCLEOTIDE SEQUENCE [LARGE SCALE GENOMIC DNA]</scope>
    <source>
        <strain evidence="8">DSM 1384</strain>
    </source>
</reference>
<keyword evidence="3" id="KW-0049">Antioxidant</keyword>
<dbReference type="PROSITE" id="PS51352">
    <property type="entry name" value="THIOREDOXIN_2"/>
    <property type="match status" value="1"/>
</dbReference>
<evidence type="ECO:0000256" key="3">
    <source>
        <dbReference type="ARBA" id="ARBA00022862"/>
    </source>
</evidence>
<dbReference type="OrthoDB" id="9812811at2"/>
<keyword evidence="5" id="KW-0676">Redox-active center</keyword>
<accession>A0A0L0WFB9</accession>
<dbReference type="InterPro" id="IPR050217">
    <property type="entry name" value="Peroxiredoxin"/>
</dbReference>
<dbReference type="Gene3D" id="3.40.30.10">
    <property type="entry name" value="Glutaredoxin"/>
    <property type="match status" value="1"/>
</dbReference>
<dbReference type="GO" id="GO:0008379">
    <property type="term" value="F:thioredoxin peroxidase activity"/>
    <property type="evidence" value="ECO:0007669"/>
    <property type="project" value="TreeGrafter"/>
</dbReference>
<keyword evidence="2" id="KW-0575">Peroxidase</keyword>